<dbReference type="AlphaFoldDB" id="A0A1H8MWP8"/>
<dbReference type="Gene3D" id="3.50.70.20">
    <property type="entry name" value="Cytochrome P460"/>
    <property type="match status" value="1"/>
</dbReference>
<protein>
    <submittedName>
        <fullName evidence="2">Hemoglobin</fullName>
    </submittedName>
</protein>
<dbReference type="InterPro" id="IPR038142">
    <property type="entry name" value="Cytochrome_P460_sp"/>
</dbReference>
<evidence type="ECO:0000313" key="3">
    <source>
        <dbReference type="Proteomes" id="UP000183898"/>
    </source>
</evidence>
<gene>
    <name evidence="2" type="ORF">SAMN05216404_11427</name>
</gene>
<dbReference type="CDD" id="cd20716">
    <property type="entry name" value="cyt_P460_fam"/>
    <property type="match status" value="1"/>
</dbReference>
<organism evidence="2 3">
    <name type="scientific">Nitrosospira multiformis</name>
    <dbReference type="NCBI Taxonomy" id="1231"/>
    <lineage>
        <taxon>Bacteria</taxon>
        <taxon>Pseudomonadati</taxon>
        <taxon>Pseudomonadota</taxon>
        <taxon>Betaproteobacteria</taxon>
        <taxon>Nitrosomonadales</taxon>
        <taxon>Nitrosomonadaceae</taxon>
        <taxon>Nitrosospira</taxon>
    </lineage>
</organism>
<reference evidence="2 3" key="1">
    <citation type="submission" date="2016-10" db="EMBL/GenBank/DDBJ databases">
        <authorList>
            <person name="de Groot N.N."/>
        </authorList>
    </citation>
    <scope>NUCLEOTIDE SEQUENCE [LARGE SCALE GENOMIC DNA]</scope>
    <source>
        <strain evidence="2 3">Nl18</strain>
    </source>
</reference>
<dbReference type="PROSITE" id="PS51257">
    <property type="entry name" value="PROKAR_LIPOPROTEIN"/>
    <property type="match status" value="1"/>
</dbReference>
<dbReference type="Pfam" id="PF16694">
    <property type="entry name" value="Cytochrome_P460"/>
    <property type="match status" value="1"/>
</dbReference>
<dbReference type="EMBL" id="FOCT01000014">
    <property type="protein sequence ID" value="SEO21676.1"/>
    <property type="molecule type" value="Genomic_DNA"/>
</dbReference>
<evidence type="ECO:0000313" key="2">
    <source>
        <dbReference type="EMBL" id="SEO21676.1"/>
    </source>
</evidence>
<dbReference type="RefSeq" id="WP_081353948.1">
    <property type="nucleotide sequence ID" value="NZ_FOCT01000014.1"/>
</dbReference>
<feature type="domain" description="Cytochrome P460" evidence="1">
    <location>
        <begin position="45"/>
        <end position="177"/>
    </location>
</feature>
<proteinExistence type="predicted"/>
<accession>A0A1H8MWP8</accession>
<dbReference type="InterPro" id="IPR032033">
    <property type="entry name" value="Cytochrome_P460"/>
</dbReference>
<name>A0A1H8MWP8_9PROT</name>
<sequence>MKGVTREVITAMMLTIALAGCAQKPPAPKVEEQTQKYSDGELPLPDNYKSWPKFLSEVQRPDNKQIREIYINPTGYETKMGEAFPNGTITVMEIYKAGEAADGTPLKGPDGKLVKGELQKVGVMAKGAGWGESVPPELRNGDWVYSMYMADGKTKAPDDLNTCRGCHLPLKDKDYIFRYDEYFQKRAG</sequence>
<dbReference type="Proteomes" id="UP000183898">
    <property type="component" value="Unassembled WGS sequence"/>
</dbReference>
<evidence type="ECO:0000259" key="1">
    <source>
        <dbReference type="Pfam" id="PF16694"/>
    </source>
</evidence>